<proteinExistence type="predicted"/>
<organism evidence="2 3">
    <name type="scientific">Xanthoceras sorbifolium</name>
    <dbReference type="NCBI Taxonomy" id="99658"/>
    <lineage>
        <taxon>Eukaryota</taxon>
        <taxon>Viridiplantae</taxon>
        <taxon>Streptophyta</taxon>
        <taxon>Embryophyta</taxon>
        <taxon>Tracheophyta</taxon>
        <taxon>Spermatophyta</taxon>
        <taxon>Magnoliopsida</taxon>
        <taxon>eudicotyledons</taxon>
        <taxon>Gunneridae</taxon>
        <taxon>Pentapetalae</taxon>
        <taxon>rosids</taxon>
        <taxon>malvids</taxon>
        <taxon>Sapindales</taxon>
        <taxon>Sapindaceae</taxon>
        <taxon>Xanthoceroideae</taxon>
        <taxon>Xanthoceras</taxon>
    </lineage>
</organism>
<evidence type="ECO:0008006" key="4">
    <source>
        <dbReference type="Google" id="ProtNLM"/>
    </source>
</evidence>
<dbReference type="PANTHER" id="PTHR47481">
    <property type="match status" value="1"/>
</dbReference>
<dbReference type="Proteomes" id="UP000827721">
    <property type="component" value="Unassembled WGS sequence"/>
</dbReference>
<gene>
    <name evidence="2" type="ORF">JRO89_XS03G0169800</name>
</gene>
<evidence type="ECO:0000256" key="1">
    <source>
        <dbReference type="SAM" id="MobiDB-lite"/>
    </source>
</evidence>
<keyword evidence="3" id="KW-1185">Reference proteome</keyword>
<reference evidence="2 3" key="1">
    <citation type="submission" date="2021-02" db="EMBL/GenBank/DDBJ databases">
        <title>Plant Genome Project.</title>
        <authorList>
            <person name="Zhang R.-G."/>
        </authorList>
    </citation>
    <scope>NUCLEOTIDE SEQUENCE [LARGE SCALE GENOMIC DNA]</scope>
    <source>
        <tissue evidence="2">Leaves</tissue>
    </source>
</reference>
<name>A0ABQ8IAQ0_9ROSI</name>
<evidence type="ECO:0000313" key="3">
    <source>
        <dbReference type="Proteomes" id="UP000827721"/>
    </source>
</evidence>
<dbReference type="Pfam" id="PF14223">
    <property type="entry name" value="Retrotran_gag_2"/>
    <property type="match status" value="1"/>
</dbReference>
<dbReference type="PANTHER" id="PTHR47481:SF35">
    <property type="entry name" value="ZINC FINGER, CCHC-TYPE-RELATED"/>
    <property type="match status" value="1"/>
</dbReference>
<comment type="caution">
    <text evidence="2">The sequence shown here is derived from an EMBL/GenBank/DDBJ whole genome shotgun (WGS) entry which is preliminary data.</text>
</comment>
<dbReference type="EMBL" id="JAFEMO010000003">
    <property type="protein sequence ID" value="KAH7573549.1"/>
    <property type="molecule type" value="Genomic_DNA"/>
</dbReference>
<accession>A0ABQ8IAQ0</accession>
<protein>
    <recommendedName>
        <fullName evidence="4">Retrotransposon gag domain-containing protein</fullName>
    </recommendedName>
</protein>
<feature type="region of interest" description="Disordered" evidence="1">
    <location>
        <begin position="48"/>
        <end position="67"/>
    </location>
</feature>
<sequence>MASDSPTLLPFNTLIHMLTIKLSSSNYLVWKSQLLPLLESQGLLGHVDGTLEPPPPFEPPTSQTPNPKHLAWKTSNKRLLTVGFSTSREVWTALENTFSHRSKAHEIRLKDDLQLMKCGTRSVTVYARAFKALCDQLHAIGRPIDVTDKVHWFLRGLGPDFSSFSTAQIAQASLPCFSDLVSKAESFELFQKSLETPASSAAAFTAHRTASYHGVVHFAMAVVTQMVNTVGFPVPDRAVPSPLMLAACLSVRFVA</sequence>
<evidence type="ECO:0000313" key="2">
    <source>
        <dbReference type="EMBL" id="KAH7573549.1"/>
    </source>
</evidence>